<gene>
    <name evidence="1" type="ORF">A1OE_746</name>
</gene>
<protein>
    <submittedName>
        <fullName evidence="1">Uncharacterized protein</fullName>
    </submittedName>
</protein>
<sequence>MWYTKYKFLCRYNRITFILIVIKINNNINTVNRRRLFLCNN</sequence>
<dbReference type="KEGG" id="thal:A1OE_746"/>
<dbReference type="AlphaFoldDB" id="K7YN80"/>
<evidence type="ECO:0000313" key="2">
    <source>
        <dbReference type="Proteomes" id="UP000010077"/>
    </source>
</evidence>
<evidence type="ECO:0000313" key="1">
    <source>
        <dbReference type="EMBL" id="AFX98932.1"/>
    </source>
</evidence>
<keyword evidence="2" id="KW-1185">Reference proteome</keyword>
<organism evidence="1 2">
    <name type="scientific">Candidatus Endolissoclinum faulkneri L2</name>
    <dbReference type="NCBI Taxonomy" id="1193729"/>
    <lineage>
        <taxon>Bacteria</taxon>
        <taxon>Pseudomonadati</taxon>
        <taxon>Pseudomonadota</taxon>
        <taxon>Alphaproteobacteria</taxon>
        <taxon>Rhodospirillales</taxon>
        <taxon>Rhodospirillaceae</taxon>
        <taxon>Candidatus Endolissoclinum</taxon>
    </lineage>
</organism>
<dbReference type="HOGENOM" id="CLU_3267258_0_0_5"/>
<dbReference type="EMBL" id="CP003539">
    <property type="protein sequence ID" value="AFX98932.1"/>
    <property type="molecule type" value="Genomic_DNA"/>
</dbReference>
<name>K7YN80_9PROT</name>
<dbReference type="Proteomes" id="UP000010077">
    <property type="component" value="Chromosome"/>
</dbReference>
<proteinExistence type="predicted"/>
<reference evidence="1 2" key="1">
    <citation type="journal article" date="2012" name="Proc. Natl. Acad. Sci. U.S.A.">
        <title>Genome streamlining and chemical defense in a coral reef symbiosis.</title>
        <authorList>
            <person name="Kwan J.C."/>
            <person name="Donia M.S."/>
            <person name="Han A.W."/>
            <person name="Hirose E."/>
            <person name="Haygood M.G."/>
            <person name="Schmidt E.W."/>
        </authorList>
    </citation>
    <scope>NUCLEOTIDE SEQUENCE [LARGE SCALE GENOMIC DNA]</scope>
    <source>
        <strain evidence="1 2">L2</strain>
    </source>
</reference>
<accession>K7YN80</accession>